<keyword evidence="1" id="KW-0004">4Fe-4S</keyword>
<dbReference type="InterPro" id="IPR017900">
    <property type="entry name" value="4Fe4S_Fe_S_CS"/>
</dbReference>
<feature type="transmembrane region" description="Helical" evidence="6">
    <location>
        <begin position="135"/>
        <end position="156"/>
    </location>
</feature>
<dbReference type="InParanoid" id="D4H1V4"/>
<reference evidence="8 9" key="1">
    <citation type="journal article" date="2010" name="Stand. Genomic Sci.">
        <title>Complete genome sequence of Denitrovibrio acetiphilus type strain (N2460).</title>
        <authorList>
            <person name="Kiss H."/>
            <person name="Lang E."/>
            <person name="Lapidus A."/>
            <person name="Copeland A."/>
            <person name="Nolan M."/>
            <person name="Glavina Del Rio T."/>
            <person name="Chen F."/>
            <person name="Lucas S."/>
            <person name="Tice H."/>
            <person name="Cheng J.F."/>
            <person name="Han C."/>
            <person name="Goodwin L."/>
            <person name="Pitluck S."/>
            <person name="Liolios K."/>
            <person name="Pati A."/>
            <person name="Ivanova N."/>
            <person name="Mavromatis K."/>
            <person name="Chen A."/>
            <person name="Palaniappan K."/>
            <person name="Land M."/>
            <person name="Hauser L."/>
            <person name="Chang Y.J."/>
            <person name="Jeffries C.D."/>
            <person name="Detter J.C."/>
            <person name="Brettin T."/>
            <person name="Spring S."/>
            <person name="Rohde M."/>
            <person name="Goker M."/>
            <person name="Woyke T."/>
            <person name="Bristow J."/>
            <person name="Eisen J.A."/>
            <person name="Markowitz V."/>
            <person name="Hugenholtz P."/>
            <person name="Kyrpides N.C."/>
            <person name="Klenk H.P."/>
        </authorList>
    </citation>
    <scope>NUCLEOTIDE SEQUENCE [LARGE SCALE GENOMIC DNA]</scope>
    <source>
        <strain evidence="9">DSM 12809 / NBRC 114555 / N2460</strain>
    </source>
</reference>
<evidence type="ECO:0000256" key="2">
    <source>
        <dbReference type="ARBA" id="ARBA00022723"/>
    </source>
</evidence>
<accession>D4H1V4</accession>
<evidence type="ECO:0000259" key="7">
    <source>
        <dbReference type="PROSITE" id="PS51379"/>
    </source>
</evidence>
<dbReference type="InterPro" id="IPR017896">
    <property type="entry name" value="4Fe4S_Fe-S-bd"/>
</dbReference>
<evidence type="ECO:0000256" key="4">
    <source>
        <dbReference type="ARBA" id="ARBA00023004"/>
    </source>
</evidence>
<dbReference type="GO" id="GO:0051539">
    <property type="term" value="F:4 iron, 4 sulfur cluster binding"/>
    <property type="evidence" value="ECO:0007669"/>
    <property type="project" value="UniProtKB-KW"/>
</dbReference>
<keyword evidence="9" id="KW-1185">Reference proteome</keyword>
<dbReference type="EMBL" id="CP001968">
    <property type="protein sequence ID" value="ADD66931.1"/>
    <property type="molecule type" value="Genomic_DNA"/>
</dbReference>
<dbReference type="Pfam" id="PF13187">
    <property type="entry name" value="Fer4_9"/>
    <property type="match status" value="1"/>
</dbReference>
<dbReference type="PANTHER" id="PTHR43255:SF1">
    <property type="entry name" value="IRON-SULFUR-BINDING OXIDOREDUCTASE FADF-RELATED"/>
    <property type="match status" value="1"/>
</dbReference>
<keyword evidence="6" id="KW-0812">Transmembrane</keyword>
<dbReference type="PROSITE" id="PS00198">
    <property type="entry name" value="4FE4S_FER_1"/>
    <property type="match status" value="1"/>
</dbReference>
<keyword evidence="3" id="KW-0560">Oxidoreductase</keyword>
<evidence type="ECO:0000256" key="3">
    <source>
        <dbReference type="ARBA" id="ARBA00023002"/>
    </source>
</evidence>
<dbReference type="AlphaFoldDB" id="D4H1V4"/>
<dbReference type="eggNOG" id="COG2181">
    <property type="taxonomic scope" value="Bacteria"/>
</dbReference>
<feature type="transmembrane region" description="Helical" evidence="6">
    <location>
        <begin position="7"/>
        <end position="27"/>
    </location>
</feature>
<proteinExistence type="predicted"/>
<sequence length="643" mass="72166">MIINHTLFYIVFAAAMLFFAYSCYVKFGLVALGKPDNRGGSLKNMFRDAIGQTRVIRGPFGINHAMLFWSFLILVILNAEFLINGLIPALSFGLLPSWLYALLMNIFDMVSVLVLITVAFAMARKLFFPPYPEARSFEAFAILGMIGTLMIAFFFMHGAEIAMGHAKSASIVSGIIANGLAGASPEYMESFYAYSWWVHAVVLLVFMNYLPYSKHMHVITALPNVYFRAKSKPIIPKREKFEDGNTYGAGKADEFSWKDLLDSFTCTECGRCQDNCPANLTDKPLNPRTLIHTIKDNLNANGKGLKTGDIKEPLIGNSDYSVAKDTIWSCLTCAACMTACPVFIEHAPKIIKMRRKLVEMDADFPEELLNLFENLEQRSNPWGIAPSDRTKWCSLLDLKEYSDDTEYLFYVGCAGSFDSRSKQISLALTQIMDAAGISYGILGKDELCCGDSARRLGNEYLFEQMANQNVELFKSKGVRKIITQCPHCFTTLKNDYKQFGIELEVIHHSELISKLIKDGRLRLNQTDEKIVFHDSCYLGRHNDVYDAPRDVITGTGATVLEMERNHDKSFCCGAGGGRMWMEEDLGTRINVDRVNQALETSPDSICVSCPYCMTMFEDGLKDVGKEDIRVHDIAELTAMRLTK</sequence>
<dbReference type="InterPro" id="IPR051460">
    <property type="entry name" value="HdrC_iron-sulfur_subunit"/>
</dbReference>
<keyword evidence="4" id="KW-0408">Iron</keyword>
<keyword evidence="2" id="KW-0479">Metal-binding</keyword>
<dbReference type="PROSITE" id="PS51379">
    <property type="entry name" value="4FE4S_FER_2"/>
    <property type="match status" value="1"/>
</dbReference>
<feature type="transmembrane region" description="Helical" evidence="6">
    <location>
        <begin position="67"/>
        <end position="87"/>
    </location>
</feature>
<dbReference type="RefSeq" id="WP_013009479.1">
    <property type="nucleotide sequence ID" value="NC_013943.1"/>
</dbReference>
<dbReference type="OrthoDB" id="9794954at2"/>
<dbReference type="SUPFAM" id="SSF103501">
    <property type="entry name" value="Respiratory nitrate reductase 1 gamma chain"/>
    <property type="match status" value="1"/>
</dbReference>
<organism evidence="8 9">
    <name type="scientific">Denitrovibrio acetiphilus (strain DSM 12809 / NBRC 114555 / N2460)</name>
    <dbReference type="NCBI Taxonomy" id="522772"/>
    <lineage>
        <taxon>Bacteria</taxon>
        <taxon>Pseudomonadati</taxon>
        <taxon>Deferribacterota</taxon>
        <taxon>Deferribacteres</taxon>
        <taxon>Deferribacterales</taxon>
        <taxon>Geovibrionaceae</taxon>
        <taxon>Denitrovibrio</taxon>
    </lineage>
</organism>
<dbReference type="GO" id="GO:0016491">
    <property type="term" value="F:oxidoreductase activity"/>
    <property type="evidence" value="ECO:0007669"/>
    <property type="project" value="UniProtKB-KW"/>
</dbReference>
<dbReference type="Gene3D" id="1.10.1060.10">
    <property type="entry name" value="Alpha-helical ferredoxin"/>
    <property type="match status" value="1"/>
</dbReference>
<evidence type="ECO:0000256" key="6">
    <source>
        <dbReference type="SAM" id="Phobius"/>
    </source>
</evidence>
<dbReference type="PaxDb" id="522772-Dacet_0125"/>
<dbReference type="SUPFAM" id="SSF46548">
    <property type="entry name" value="alpha-helical ferredoxin"/>
    <property type="match status" value="1"/>
</dbReference>
<dbReference type="KEGG" id="dap:Dacet_0125"/>
<dbReference type="InterPro" id="IPR036197">
    <property type="entry name" value="NarG-like_sf"/>
</dbReference>
<dbReference type="Pfam" id="PF02754">
    <property type="entry name" value="CCG"/>
    <property type="match status" value="2"/>
</dbReference>
<protein>
    <recommendedName>
        <fullName evidence="7">4Fe-4S ferredoxin-type domain-containing protein</fullName>
    </recommendedName>
</protein>
<dbReference type="PANTHER" id="PTHR43255">
    <property type="entry name" value="IRON-SULFUR-BINDING OXIDOREDUCTASE FADF-RELATED-RELATED"/>
    <property type="match status" value="1"/>
</dbReference>
<evidence type="ECO:0000256" key="1">
    <source>
        <dbReference type="ARBA" id="ARBA00022485"/>
    </source>
</evidence>
<dbReference type="GO" id="GO:0046872">
    <property type="term" value="F:metal ion binding"/>
    <property type="evidence" value="ECO:0007669"/>
    <property type="project" value="UniProtKB-KW"/>
</dbReference>
<dbReference type="Gene3D" id="1.20.950.20">
    <property type="entry name" value="Transmembrane di-heme cytochromes, Chain C"/>
    <property type="match status" value="1"/>
</dbReference>
<name>D4H1V4_DENA2</name>
<feature type="transmembrane region" description="Helical" evidence="6">
    <location>
        <begin position="99"/>
        <end position="123"/>
    </location>
</feature>
<dbReference type="FunCoup" id="D4H1V4">
    <property type="interactions" value="103"/>
</dbReference>
<dbReference type="InterPro" id="IPR009051">
    <property type="entry name" value="Helical_ferredxn"/>
</dbReference>
<dbReference type="InterPro" id="IPR004017">
    <property type="entry name" value="Cys_rich_dom"/>
</dbReference>
<dbReference type="eggNOG" id="COG0247">
    <property type="taxonomic scope" value="Bacteria"/>
</dbReference>
<evidence type="ECO:0000313" key="8">
    <source>
        <dbReference type="EMBL" id="ADD66931.1"/>
    </source>
</evidence>
<dbReference type="GO" id="GO:0005886">
    <property type="term" value="C:plasma membrane"/>
    <property type="evidence" value="ECO:0007669"/>
    <property type="project" value="TreeGrafter"/>
</dbReference>
<keyword evidence="6" id="KW-0472">Membrane</keyword>
<keyword evidence="5" id="KW-0411">Iron-sulfur</keyword>
<gene>
    <name evidence="8" type="ordered locus">Dacet_0125</name>
</gene>
<feature type="domain" description="4Fe-4S ferredoxin-type" evidence="7">
    <location>
        <begin position="257"/>
        <end position="286"/>
    </location>
</feature>
<evidence type="ECO:0000313" key="9">
    <source>
        <dbReference type="Proteomes" id="UP000002012"/>
    </source>
</evidence>
<evidence type="ECO:0000256" key="5">
    <source>
        <dbReference type="ARBA" id="ARBA00023014"/>
    </source>
</evidence>
<dbReference type="Proteomes" id="UP000002012">
    <property type="component" value="Chromosome"/>
</dbReference>
<dbReference type="STRING" id="522772.Dacet_0125"/>
<keyword evidence="6" id="KW-1133">Transmembrane helix</keyword>
<dbReference type="HOGENOM" id="CLU_005304_1_0_0"/>
<feature type="transmembrane region" description="Helical" evidence="6">
    <location>
        <begin position="191"/>
        <end position="210"/>
    </location>
</feature>